<protein>
    <recommendedName>
        <fullName evidence="2">Lipoprotein</fullName>
    </recommendedName>
</protein>
<dbReference type="EMBL" id="CP155447">
    <property type="protein sequence ID" value="XBH03200.1"/>
    <property type="molecule type" value="Genomic_DNA"/>
</dbReference>
<dbReference type="RefSeq" id="WP_406695936.1">
    <property type="nucleotide sequence ID" value="NZ_CP155447.1"/>
</dbReference>
<name>A0AAU7CDP2_9BACT</name>
<evidence type="ECO:0000313" key="1">
    <source>
        <dbReference type="EMBL" id="XBH03200.1"/>
    </source>
</evidence>
<dbReference type="Gene3D" id="2.60.34.10">
    <property type="entry name" value="Substrate Binding Domain Of DNAk, Chain A, domain 1"/>
    <property type="match status" value="1"/>
</dbReference>
<gene>
    <name evidence="1" type="ORF">V5E97_33570</name>
</gene>
<proteinExistence type="predicted"/>
<evidence type="ECO:0008006" key="2">
    <source>
        <dbReference type="Google" id="ProtNLM"/>
    </source>
</evidence>
<dbReference type="PROSITE" id="PS51257">
    <property type="entry name" value="PROKAR_LIPOPROTEIN"/>
    <property type="match status" value="1"/>
</dbReference>
<dbReference type="SUPFAM" id="SSF100920">
    <property type="entry name" value="Heat shock protein 70kD (HSP70), peptide-binding domain"/>
    <property type="match status" value="1"/>
</dbReference>
<sequence>MIRREMIIYLAIIFISGCTDAGQAKNDQPTESSQRQDRVTLKKPIGIATVAGDFTPLVDAGQRLPYTRSETFTNKTDGGSEALVELSQKDESGIETIASLIIAIPSVADNALQITVTLKISKDKKMRVKTTVVQTANMQEFGPFSVE</sequence>
<organism evidence="1">
    <name type="scientific">Singulisphaera sp. Ch08</name>
    <dbReference type="NCBI Taxonomy" id="3120278"/>
    <lineage>
        <taxon>Bacteria</taxon>
        <taxon>Pseudomonadati</taxon>
        <taxon>Planctomycetota</taxon>
        <taxon>Planctomycetia</taxon>
        <taxon>Isosphaerales</taxon>
        <taxon>Isosphaeraceae</taxon>
        <taxon>Singulisphaera</taxon>
    </lineage>
</organism>
<dbReference type="InterPro" id="IPR029047">
    <property type="entry name" value="HSP70_peptide-bd_sf"/>
</dbReference>
<dbReference type="AlphaFoldDB" id="A0AAU7CDP2"/>
<reference evidence="1" key="1">
    <citation type="submission" date="2024-05" db="EMBL/GenBank/DDBJ databases">
        <title>Planctomycetes of the genus Singulisphaera possess chitinolytic capabilities.</title>
        <authorList>
            <person name="Ivanova A."/>
        </authorList>
    </citation>
    <scope>NUCLEOTIDE SEQUENCE</scope>
    <source>
        <strain evidence="1">Ch08T</strain>
    </source>
</reference>
<accession>A0AAU7CDP2</accession>